<dbReference type="GO" id="GO:0000731">
    <property type="term" value="P:DNA synthesis involved in DNA repair"/>
    <property type="evidence" value="ECO:0007669"/>
    <property type="project" value="TreeGrafter"/>
</dbReference>
<name>A0A0C5V2J0_9GAMM</name>
<feature type="domain" description="ATPase AAA-type core" evidence="1">
    <location>
        <begin position="23"/>
        <end position="344"/>
    </location>
</feature>
<protein>
    <submittedName>
        <fullName evidence="2">Putative ATPase</fullName>
    </submittedName>
</protein>
<dbReference type="HOGENOM" id="CLU_035814_1_0_6"/>
<evidence type="ECO:0000313" key="3">
    <source>
        <dbReference type="Proteomes" id="UP000032266"/>
    </source>
</evidence>
<dbReference type="InterPro" id="IPR003959">
    <property type="entry name" value="ATPase_AAA_core"/>
</dbReference>
<organism evidence="2 3">
    <name type="scientific">Gynuella sunshinyii YC6258</name>
    <dbReference type="NCBI Taxonomy" id="1445510"/>
    <lineage>
        <taxon>Bacteria</taxon>
        <taxon>Pseudomonadati</taxon>
        <taxon>Pseudomonadota</taxon>
        <taxon>Gammaproteobacteria</taxon>
        <taxon>Oceanospirillales</taxon>
        <taxon>Saccharospirillaceae</taxon>
        <taxon>Gynuella</taxon>
    </lineage>
</organism>
<keyword evidence="3" id="KW-1185">Reference proteome</keyword>
<dbReference type="InterPro" id="IPR014555">
    <property type="entry name" value="RecF-like"/>
</dbReference>
<evidence type="ECO:0000259" key="1">
    <source>
        <dbReference type="Pfam" id="PF13304"/>
    </source>
</evidence>
<dbReference type="FunFam" id="3.40.50.300:FF:002708">
    <property type="entry name" value="FeS assembly ATPase SufC"/>
    <property type="match status" value="1"/>
</dbReference>
<dbReference type="KEGG" id="gsn:YC6258_01657"/>
<dbReference type="STRING" id="1445510.YC6258_01657"/>
<dbReference type="SUPFAM" id="SSF52540">
    <property type="entry name" value="P-loop containing nucleoside triphosphate hydrolases"/>
    <property type="match status" value="1"/>
</dbReference>
<dbReference type="GO" id="GO:0005524">
    <property type="term" value="F:ATP binding"/>
    <property type="evidence" value="ECO:0007669"/>
    <property type="project" value="InterPro"/>
</dbReference>
<dbReference type="FunFam" id="3.40.50.300:FF:002534">
    <property type="entry name" value="Putative RecF protein"/>
    <property type="match status" value="1"/>
</dbReference>
<gene>
    <name evidence="2" type="ORF">YC6258_01657</name>
</gene>
<dbReference type="PIRSF" id="PIRSF029347">
    <property type="entry name" value="RecF"/>
    <property type="match status" value="1"/>
</dbReference>
<reference evidence="2 3" key="1">
    <citation type="submission" date="2014-01" db="EMBL/GenBank/DDBJ databases">
        <title>Full genme sequencing of cellulolytic bacterium Gynuella sunshinyii YC6258T gen. nov., sp. nov.</title>
        <authorList>
            <person name="Khan H."/>
            <person name="Chung E.J."/>
            <person name="Chung Y.R."/>
        </authorList>
    </citation>
    <scope>NUCLEOTIDE SEQUENCE [LARGE SCALE GENOMIC DNA]</scope>
    <source>
        <strain evidence="2 3">YC6258</strain>
    </source>
</reference>
<dbReference type="Proteomes" id="UP000032266">
    <property type="component" value="Chromosome"/>
</dbReference>
<evidence type="ECO:0000313" key="2">
    <source>
        <dbReference type="EMBL" id="AJQ93705.1"/>
    </source>
</evidence>
<dbReference type="AlphaFoldDB" id="A0A0C5V2J0"/>
<sequence>MIHTIAIANYRSLRDLVLPLGQLNVVTGANASGKSNLYKALRLLAETAQGGVVNALAREGGLESTFWAGPENISRRMQLGQVPVQGSPRQKAYRLRLGFAGDDFSYAISLGLPKPSDSAFALDPEIKRESIWVGGHFRPATQLVERENGVIKIRTERHWEVIAQHTRSFDSLFGEIADPVKTPEIVSLRDSIRQWRFYDHFRTDLDAPARQPQLGTRTPVLHHDGHDLAAALQTIREIGDHQALDQAIEDAFPGAKLNIVIRDDGRFAIELNQHGLLRALSGLELSDGTLRYLLWVAALLTPRPPALMVLNEPETSLHPDLLPALARLIIRASSVTQVWVVSHASRLIAALEEAENCHSIALIKELGQTLIAGQEMFDQPSWRWPDAGK</sequence>
<dbReference type="PANTHER" id="PTHR32182">
    <property type="entry name" value="DNA REPLICATION AND REPAIR PROTEIN RECF"/>
    <property type="match status" value="1"/>
</dbReference>
<dbReference type="EMBL" id="CP007142">
    <property type="protein sequence ID" value="AJQ93705.1"/>
    <property type="molecule type" value="Genomic_DNA"/>
</dbReference>
<dbReference type="Gene3D" id="3.40.50.300">
    <property type="entry name" value="P-loop containing nucleotide triphosphate hydrolases"/>
    <property type="match status" value="2"/>
</dbReference>
<dbReference type="GO" id="GO:0006302">
    <property type="term" value="P:double-strand break repair"/>
    <property type="evidence" value="ECO:0007669"/>
    <property type="project" value="TreeGrafter"/>
</dbReference>
<proteinExistence type="predicted"/>
<dbReference type="OrthoDB" id="104167at2"/>
<dbReference type="PANTHER" id="PTHR32182:SF25">
    <property type="entry name" value="SLR1056 PROTEIN"/>
    <property type="match status" value="1"/>
</dbReference>
<dbReference type="GO" id="GO:0016887">
    <property type="term" value="F:ATP hydrolysis activity"/>
    <property type="evidence" value="ECO:0007669"/>
    <property type="project" value="InterPro"/>
</dbReference>
<dbReference type="PATRIC" id="fig|1445510.3.peg.1623"/>
<dbReference type="Pfam" id="PF13304">
    <property type="entry name" value="AAA_21"/>
    <property type="match status" value="1"/>
</dbReference>
<accession>A0A0C5V2J0</accession>
<dbReference type="RefSeq" id="WP_044616417.1">
    <property type="nucleotide sequence ID" value="NZ_CP007142.1"/>
</dbReference>
<dbReference type="InterPro" id="IPR027417">
    <property type="entry name" value="P-loop_NTPase"/>
</dbReference>